<evidence type="ECO:0000313" key="3">
    <source>
        <dbReference type="Proteomes" id="UP000029050"/>
    </source>
</evidence>
<evidence type="ECO:0000313" key="2">
    <source>
        <dbReference type="EMBL" id="KFI82553.1"/>
    </source>
</evidence>
<dbReference type="GeneID" id="98300608"/>
<dbReference type="Proteomes" id="UP000029050">
    <property type="component" value="Unassembled WGS sequence"/>
</dbReference>
<keyword evidence="3" id="KW-1185">Reference proteome</keyword>
<organism evidence="2 3">
    <name type="scientific">Bifidobacterium psychraerophilum</name>
    <dbReference type="NCBI Taxonomy" id="218140"/>
    <lineage>
        <taxon>Bacteria</taxon>
        <taxon>Bacillati</taxon>
        <taxon>Actinomycetota</taxon>
        <taxon>Actinomycetes</taxon>
        <taxon>Bifidobacteriales</taxon>
        <taxon>Bifidobacteriaceae</taxon>
        <taxon>Bifidobacterium</taxon>
    </lineage>
</organism>
<dbReference type="RefSeq" id="WP_033496571.1">
    <property type="nucleotide sequence ID" value="NZ_JBDNLK010000002.1"/>
</dbReference>
<sequence>MTEYSAAGQSEGEVHAETPAASDATPKGPQGRAEDVFPELKGVVEQDFDGQISVFTSVLKTLEHDLDQRRS</sequence>
<dbReference type="EMBL" id="JGZI01000009">
    <property type="protein sequence ID" value="KFI82553.1"/>
    <property type="molecule type" value="Genomic_DNA"/>
</dbReference>
<dbReference type="AlphaFoldDB" id="A0A087CH03"/>
<protein>
    <submittedName>
        <fullName evidence="2">Uncharacterized protein</fullName>
    </submittedName>
</protein>
<proteinExistence type="predicted"/>
<feature type="region of interest" description="Disordered" evidence="1">
    <location>
        <begin position="1"/>
        <end position="36"/>
    </location>
</feature>
<gene>
    <name evidence="2" type="ORF">BPSY_1403</name>
</gene>
<reference evidence="2 3" key="1">
    <citation type="submission" date="2014-03" db="EMBL/GenBank/DDBJ databases">
        <title>Genomics of Bifidobacteria.</title>
        <authorList>
            <person name="Ventura M."/>
            <person name="Milani C."/>
            <person name="Lugli G.A."/>
        </authorList>
    </citation>
    <scope>NUCLEOTIDE SEQUENCE [LARGE SCALE GENOMIC DNA]</scope>
    <source>
        <strain evidence="2 3">LMG 21775</strain>
    </source>
</reference>
<name>A0A087CH03_9BIFI</name>
<evidence type="ECO:0000256" key="1">
    <source>
        <dbReference type="SAM" id="MobiDB-lite"/>
    </source>
</evidence>
<accession>A0A087CH03</accession>
<dbReference type="STRING" id="218140.BPSY_1403"/>
<comment type="caution">
    <text evidence="2">The sequence shown here is derived from an EMBL/GenBank/DDBJ whole genome shotgun (WGS) entry which is preliminary data.</text>
</comment>